<evidence type="ECO:0000313" key="3">
    <source>
        <dbReference type="Proteomes" id="UP000716291"/>
    </source>
</evidence>
<gene>
    <name evidence="2" type="ORF">G6F64_005145</name>
</gene>
<dbReference type="Proteomes" id="UP000716291">
    <property type="component" value="Unassembled WGS sequence"/>
</dbReference>
<comment type="caution">
    <text evidence="2">The sequence shown here is derived from an EMBL/GenBank/DDBJ whole genome shotgun (WGS) entry which is preliminary data.</text>
</comment>
<evidence type="ECO:0000256" key="1">
    <source>
        <dbReference type="SAM" id="Coils"/>
    </source>
</evidence>
<name>A0A9P6XB83_RHIOR</name>
<sequence length="186" mass="21531">MVSAPTDDYIKWAQKAYPDEKIKLFPMSPERLCLFINHLSTHPKHGSEWCIRVREHPALVELLSASTKDNNKTVAKQPSSAIKTPQCVVIEGEKAKGYMIISDKKHAATVFHTPKRRSLPFPPRPGEERKRLLKKWQEESSLLEKNESLKNELSQKEKEIDRLKAVLDQYKKLLINQPEQECFIML</sequence>
<dbReference type="EMBL" id="JAANQT010000609">
    <property type="protein sequence ID" value="KAG1309651.1"/>
    <property type="molecule type" value="Genomic_DNA"/>
</dbReference>
<keyword evidence="3" id="KW-1185">Reference proteome</keyword>
<keyword evidence="1" id="KW-0175">Coiled coil</keyword>
<evidence type="ECO:0000313" key="2">
    <source>
        <dbReference type="EMBL" id="KAG1309651.1"/>
    </source>
</evidence>
<feature type="coiled-coil region" evidence="1">
    <location>
        <begin position="139"/>
        <end position="173"/>
    </location>
</feature>
<protein>
    <submittedName>
        <fullName evidence="2">Uncharacterized protein</fullName>
    </submittedName>
</protein>
<reference evidence="2" key="1">
    <citation type="journal article" date="2020" name="Microb. Genom.">
        <title>Genetic diversity of clinical and environmental Mucorales isolates obtained from an investigation of mucormycosis cases among solid organ transplant recipients.</title>
        <authorList>
            <person name="Nguyen M.H."/>
            <person name="Kaul D."/>
            <person name="Muto C."/>
            <person name="Cheng S.J."/>
            <person name="Richter R.A."/>
            <person name="Bruno V.M."/>
            <person name="Liu G."/>
            <person name="Beyhan S."/>
            <person name="Sundermann A.J."/>
            <person name="Mounaud S."/>
            <person name="Pasculle A.W."/>
            <person name="Nierman W.C."/>
            <person name="Driscoll E."/>
            <person name="Cumbie R."/>
            <person name="Clancy C.J."/>
            <person name="Dupont C.L."/>
        </authorList>
    </citation>
    <scope>NUCLEOTIDE SEQUENCE</scope>
    <source>
        <strain evidence="2">GL11</strain>
    </source>
</reference>
<organism evidence="2 3">
    <name type="scientific">Rhizopus oryzae</name>
    <name type="common">Mucormycosis agent</name>
    <name type="synonym">Rhizopus arrhizus var. delemar</name>
    <dbReference type="NCBI Taxonomy" id="64495"/>
    <lineage>
        <taxon>Eukaryota</taxon>
        <taxon>Fungi</taxon>
        <taxon>Fungi incertae sedis</taxon>
        <taxon>Mucoromycota</taxon>
        <taxon>Mucoromycotina</taxon>
        <taxon>Mucoromycetes</taxon>
        <taxon>Mucorales</taxon>
        <taxon>Mucorineae</taxon>
        <taxon>Rhizopodaceae</taxon>
        <taxon>Rhizopus</taxon>
    </lineage>
</organism>
<proteinExistence type="predicted"/>
<dbReference type="OrthoDB" id="2229540at2759"/>
<dbReference type="AlphaFoldDB" id="A0A9P6XB83"/>
<accession>A0A9P6XB83</accession>